<feature type="binding site" evidence="3">
    <location>
        <position position="175"/>
    </location>
    <ligand>
        <name>a divalent metal cation</name>
        <dbReference type="ChEBI" id="CHEBI:60240"/>
        <label>2</label>
    </ligand>
</feature>
<dbReference type="SUPFAM" id="SSF51556">
    <property type="entry name" value="Metallo-dependent hydrolases"/>
    <property type="match status" value="1"/>
</dbReference>
<sequence length="277" mass="30634">MSKHKHGAPAVAPESLHMPLTGADSHAHLDMRHFEDNEVTAVLERAAAAGVASIGNVFLGTTAWETGKARFANHPGVFFLLGIHPTDAMEYTPAEKEAMIRAFAMDSRLRAVGEIGLDFYWKDCPPEVQIPAFIDQLHLARDLKKPVVIHSRDAYDATLKILRDEGFHGYPLLWHCFGGTRDQAQYLVDAGWHISIPGPVTFPANTALREALAVIPKDRLLAETDCPYLAPMPYRGKRNEPAYTVFTVSAMAEALGEDPKELWTRCGNNTRKFFGVA</sequence>
<dbReference type="GO" id="GO:0004536">
    <property type="term" value="F:DNA nuclease activity"/>
    <property type="evidence" value="ECO:0007669"/>
    <property type="project" value="InterPro"/>
</dbReference>
<feature type="binding site" evidence="3">
    <location>
        <position position="225"/>
    </location>
    <ligand>
        <name>a divalent metal cation</name>
        <dbReference type="ChEBI" id="CHEBI:60240"/>
        <label>1</label>
    </ligand>
</feature>
<dbReference type="InterPro" id="IPR032466">
    <property type="entry name" value="Metal_Hydrolase"/>
</dbReference>
<dbReference type="PROSITE" id="PS01090">
    <property type="entry name" value="TATD_2"/>
    <property type="match status" value="1"/>
</dbReference>
<feature type="binding site" evidence="3">
    <location>
        <position position="26"/>
    </location>
    <ligand>
        <name>a divalent metal cation</name>
        <dbReference type="ChEBI" id="CHEBI:60240"/>
        <label>1</label>
    </ligand>
</feature>
<feature type="binding site" evidence="3">
    <location>
        <position position="28"/>
    </location>
    <ligand>
        <name>a divalent metal cation</name>
        <dbReference type="ChEBI" id="CHEBI:60240"/>
        <label>1</label>
    </ligand>
</feature>
<dbReference type="CDD" id="cd01310">
    <property type="entry name" value="TatD_DNAse"/>
    <property type="match status" value="1"/>
</dbReference>
<accession>A0A212JUI3</accession>
<dbReference type="InterPro" id="IPR015991">
    <property type="entry name" value="TatD/YcfH-like"/>
</dbReference>
<feature type="binding site" evidence="3">
    <location>
        <position position="114"/>
    </location>
    <ligand>
        <name>a divalent metal cation</name>
        <dbReference type="ChEBI" id="CHEBI:60240"/>
        <label>1</label>
    </ligand>
</feature>
<name>A0A212JUI3_9DELT</name>
<evidence type="ECO:0000313" key="4">
    <source>
        <dbReference type="EMBL" id="SBW03109.1"/>
    </source>
</evidence>
<dbReference type="FunFam" id="3.20.20.140:FF:000005">
    <property type="entry name" value="TatD family hydrolase"/>
    <property type="match status" value="1"/>
</dbReference>
<dbReference type="Pfam" id="PF01026">
    <property type="entry name" value="TatD_DNase"/>
    <property type="match status" value="1"/>
</dbReference>
<reference evidence="4" key="1">
    <citation type="submission" date="2016-04" db="EMBL/GenBank/DDBJ databases">
        <authorList>
            <person name="Evans L.H."/>
            <person name="Alamgir A."/>
            <person name="Owens N."/>
            <person name="Weber N.D."/>
            <person name="Virtaneva K."/>
            <person name="Barbian K."/>
            <person name="Babar A."/>
            <person name="Rosenke K."/>
        </authorList>
    </citation>
    <scope>NUCLEOTIDE SEQUENCE</scope>
    <source>
        <strain evidence="4">86</strain>
    </source>
</reference>
<proteinExistence type="predicted"/>
<dbReference type="GO" id="GO:0016788">
    <property type="term" value="F:hydrolase activity, acting on ester bonds"/>
    <property type="evidence" value="ECO:0007669"/>
    <property type="project" value="InterPro"/>
</dbReference>
<dbReference type="EMBL" id="FLUQ01000002">
    <property type="protein sequence ID" value="SBW03109.1"/>
    <property type="molecule type" value="Genomic_DNA"/>
</dbReference>
<dbReference type="GO" id="GO:0005829">
    <property type="term" value="C:cytosol"/>
    <property type="evidence" value="ECO:0007669"/>
    <property type="project" value="TreeGrafter"/>
</dbReference>
<gene>
    <name evidence="4" type="ORF">KL86DPRO_20087</name>
</gene>
<dbReference type="GO" id="GO:0046872">
    <property type="term" value="F:metal ion binding"/>
    <property type="evidence" value="ECO:0007669"/>
    <property type="project" value="UniProtKB-KW"/>
</dbReference>
<dbReference type="AlphaFoldDB" id="A0A212JUI3"/>
<dbReference type="InterPro" id="IPR018228">
    <property type="entry name" value="DNase_TatD-rel_CS"/>
</dbReference>
<organism evidence="4">
    <name type="scientific">uncultured delta proteobacterium</name>
    <dbReference type="NCBI Taxonomy" id="34034"/>
    <lineage>
        <taxon>Bacteria</taxon>
        <taxon>Deltaproteobacteria</taxon>
        <taxon>environmental samples</taxon>
    </lineage>
</organism>
<evidence type="ECO:0000256" key="3">
    <source>
        <dbReference type="PIRSR" id="PIRSR005902-1"/>
    </source>
</evidence>
<keyword evidence="1 3" id="KW-0479">Metal-binding</keyword>
<keyword evidence="2 4" id="KW-0378">Hydrolase</keyword>
<dbReference type="NCBIfam" id="TIGR00010">
    <property type="entry name" value="YchF/TatD family DNA exonuclease"/>
    <property type="match status" value="1"/>
</dbReference>
<dbReference type="InterPro" id="IPR001130">
    <property type="entry name" value="TatD-like"/>
</dbReference>
<dbReference type="PIRSF" id="PIRSF005902">
    <property type="entry name" value="DNase_TatD"/>
    <property type="match status" value="1"/>
</dbReference>
<dbReference type="PANTHER" id="PTHR46124:SF2">
    <property type="entry name" value="D-AMINOACYL-TRNA DEACYLASE"/>
    <property type="match status" value="1"/>
</dbReference>
<evidence type="ECO:0000256" key="1">
    <source>
        <dbReference type="ARBA" id="ARBA00022723"/>
    </source>
</evidence>
<evidence type="ECO:0000256" key="2">
    <source>
        <dbReference type="ARBA" id="ARBA00022801"/>
    </source>
</evidence>
<dbReference type="PANTHER" id="PTHR46124">
    <property type="entry name" value="D-AMINOACYL-TRNA DEACYLASE"/>
    <property type="match status" value="1"/>
</dbReference>
<dbReference type="Gene3D" id="3.20.20.140">
    <property type="entry name" value="Metal-dependent hydrolases"/>
    <property type="match status" value="1"/>
</dbReference>
<protein>
    <submittedName>
        <fullName evidence="4">Hydrolase, TatD family</fullName>
    </submittedName>
</protein>
<feature type="binding site" evidence="3">
    <location>
        <position position="150"/>
    </location>
    <ligand>
        <name>a divalent metal cation</name>
        <dbReference type="ChEBI" id="CHEBI:60240"/>
        <label>2</label>
    </ligand>
</feature>